<evidence type="ECO:0000256" key="1">
    <source>
        <dbReference type="ARBA" id="ARBA00009986"/>
    </source>
</evidence>
<dbReference type="Pfam" id="PF00171">
    <property type="entry name" value="Aldedh"/>
    <property type="match status" value="1"/>
</dbReference>
<dbReference type="Proteomes" id="UP000008363">
    <property type="component" value="Unassembled WGS sequence"/>
</dbReference>
<dbReference type="CDD" id="cd07114">
    <property type="entry name" value="ALDH_DhaS"/>
    <property type="match status" value="1"/>
</dbReference>
<keyword evidence="7" id="KW-1185">Reference proteome</keyword>
<organism evidence="6 7">
    <name type="scientific">Gordonia rhizosphera NBRC 16068</name>
    <dbReference type="NCBI Taxonomy" id="1108045"/>
    <lineage>
        <taxon>Bacteria</taxon>
        <taxon>Bacillati</taxon>
        <taxon>Actinomycetota</taxon>
        <taxon>Actinomycetes</taxon>
        <taxon>Mycobacteriales</taxon>
        <taxon>Gordoniaceae</taxon>
        <taxon>Gordonia</taxon>
    </lineage>
</organism>
<feature type="active site" evidence="3">
    <location>
        <position position="270"/>
    </location>
</feature>
<comment type="similarity">
    <text evidence="1 4">Belongs to the aldehyde dehydrogenase family.</text>
</comment>
<dbReference type="InterPro" id="IPR016162">
    <property type="entry name" value="Ald_DH_N"/>
</dbReference>
<reference evidence="6 7" key="1">
    <citation type="submission" date="2012-08" db="EMBL/GenBank/DDBJ databases">
        <title>Whole genome shotgun sequence of Gordonia rhizosphera NBRC 16068.</title>
        <authorList>
            <person name="Takarada H."/>
            <person name="Isaki S."/>
            <person name="Hosoyama A."/>
            <person name="Tsuchikane K."/>
            <person name="Katsumata H."/>
            <person name="Baba S."/>
            <person name="Ohji S."/>
            <person name="Yamazaki S."/>
            <person name="Fujita N."/>
        </authorList>
    </citation>
    <scope>NUCLEOTIDE SEQUENCE [LARGE SCALE GENOMIC DNA]</scope>
    <source>
        <strain evidence="6 7">NBRC 16068</strain>
    </source>
</reference>
<dbReference type="PROSITE" id="PS00070">
    <property type="entry name" value="ALDEHYDE_DEHYDR_CYS"/>
    <property type="match status" value="1"/>
</dbReference>
<evidence type="ECO:0000256" key="2">
    <source>
        <dbReference type="ARBA" id="ARBA00023002"/>
    </source>
</evidence>
<dbReference type="InterPro" id="IPR016160">
    <property type="entry name" value="Ald_DH_CS_CYS"/>
</dbReference>
<gene>
    <name evidence="6" type="ORF">GORHZ_028_00130</name>
</gene>
<evidence type="ECO:0000256" key="3">
    <source>
        <dbReference type="PROSITE-ProRule" id="PRU10007"/>
    </source>
</evidence>
<dbReference type="EMBL" id="BAHC01000028">
    <property type="protein sequence ID" value="GAB88549.1"/>
    <property type="molecule type" value="Genomic_DNA"/>
</dbReference>
<protein>
    <submittedName>
        <fullName evidence="6">Putative aldehyde dehydrogenase</fullName>
    </submittedName>
</protein>
<dbReference type="eggNOG" id="COG1012">
    <property type="taxonomic scope" value="Bacteria"/>
</dbReference>
<dbReference type="InterPro" id="IPR029510">
    <property type="entry name" value="Ald_DH_CS_GLU"/>
</dbReference>
<dbReference type="PROSITE" id="PS00687">
    <property type="entry name" value="ALDEHYDE_DEHYDR_GLU"/>
    <property type="match status" value="1"/>
</dbReference>
<accession>K6WPS6</accession>
<feature type="domain" description="Aldehyde dehydrogenase" evidence="5">
    <location>
        <begin position="41"/>
        <end position="497"/>
    </location>
</feature>
<dbReference type="FunFam" id="3.40.309.10:FF:000012">
    <property type="entry name" value="Betaine aldehyde dehydrogenase"/>
    <property type="match status" value="1"/>
</dbReference>
<dbReference type="RefSeq" id="WP_006330056.1">
    <property type="nucleotide sequence ID" value="NZ_BAHC01000028.1"/>
</dbReference>
<comment type="caution">
    <text evidence="6">The sequence shown here is derived from an EMBL/GenBank/DDBJ whole genome shotgun (WGS) entry which is preliminary data.</text>
</comment>
<dbReference type="SUPFAM" id="SSF53720">
    <property type="entry name" value="ALDH-like"/>
    <property type="match status" value="1"/>
</dbReference>
<name>K6WPS6_9ACTN</name>
<dbReference type="InterPro" id="IPR015590">
    <property type="entry name" value="Aldehyde_DH_dom"/>
</dbReference>
<evidence type="ECO:0000313" key="6">
    <source>
        <dbReference type="EMBL" id="GAB88549.1"/>
    </source>
</evidence>
<proteinExistence type="inferred from homology"/>
<dbReference type="OrthoDB" id="6882680at2"/>
<sequence length="512" mass="53709">MSLVASTPEIADLSAAGIDTTRDLADRIHVAGRWEIGTGGLIESIDPATGRVFATLHGATADTVDTAVREGLSAANTSGWATMLPHERAAVLHRIGNAIDGARDRIAALQTLDTGKTLTETRALAASAANTFRYMAAALETMDGGLTTPRGPWMTLATHRPMGVVGAITPWNSPIASDAQKLAPALAAGNAVVSKPPVWAPWVTLLLARLCEDAGLPRGVLSVLPGPGRTVGEALVRHPLVAKVSFTGGTSTGRHLAHLAADKLMPITLELGGKSPTIVFDDADIERALQGVLFGIFSSSGQSCIAGSRIFVQRSIIDSFTTELVARARRLRLGVGTDPATDVAPMISRTHRDSVAAMVDAAVADGAEVLCGGAIPDDPRLAGGSYYPPTILSAVTNSDTICQQEVFGPVAVVIPFDDEADVIAQANDTVYGLACGIWTEDYRRALRVGEAVDAGTVWVNTYKQFSISTPFTGLRDSGLGTEKGRDAVRQYSEQKSIYLDRSDAPLAWGAAH</sequence>
<dbReference type="GO" id="GO:0016620">
    <property type="term" value="F:oxidoreductase activity, acting on the aldehyde or oxo group of donors, NAD or NADP as acceptor"/>
    <property type="evidence" value="ECO:0007669"/>
    <property type="project" value="InterPro"/>
</dbReference>
<dbReference type="Gene3D" id="3.40.605.10">
    <property type="entry name" value="Aldehyde Dehydrogenase, Chain A, domain 1"/>
    <property type="match status" value="1"/>
</dbReference>
<evidence type="ECO:0000259" key="5">
    <source>
        <dbReference type="Pfam" id="PF00171"/>
    </source>
</evidence>
<dbReference type="InterPro" id="IPR016161">
    <property type="entry name" value="Ald_DH/histidinol_DH"/>
</dbReference>
<dbReference type="FunFam" id="3.40.605.10:FF:000007">
    <property type="entry name" value="NAD/NADP-dependent betaine aldehyde dehydrogenase"/>
    <property type="match status" value="1"/>
</dbReference>
<evidence type="ECO:0000313" key="7">
    <source>
        <dbReference type="Proteomes" id="UP000008363"/>
    </source>
</evidence>
<dbReference type="InterPro" id="IPR016163">
    <property type="entry name" value="Ald_DH_C"/>
</dbReference>
<dbReference type="PANTHER" id="PTHR11699">
    <property type="entry name" value="ALDEHYDE DEHYDROGENASE-RELATED"/>
    <property type="match status" value="1"/>
</dbReference>
<evidence type="ECO:0000256" key="4">
    <source>
        <dbReference type="RuleBase" id="RU003345"/>
    </source>
</evidence>
<dbReference type="AlphaFoldDB" id="K6WPS6"/>
<dbReference type="Gene3D" id="3.40.309.10">
    <property type="entry name" value="Aldehyde Dehydrogenase, Chain A, domain 2"/>
    <property type="match status" value="1"/>
</dbReference>
<dbReference type="STRING" id="1108045.GORHZ_028_00130"/>
<keyword evidence="2 4" id="KW-0560">Oxidoreductase</keyword>